<dbReference type="AlphaFoldDB" id="A0A136LXT0"/>
<sequence length="260" mass="29916">MTDPEFFPTKRIKELIADYEPVWALGYLAGLAEWDLNTYMPEDGAQLRGSALGHISVLQKKLLADPAFRKKLSRAESEAATVSEHALIRVLNHDLLILDRLPESYLHEFQQVTNEAHIAWKKARERSDFSIYRPLLEKIVELTRRKADLIGFDDHPYDALLDTFEEGLTTAEVDTYFSQLKPGLLKLLPRHPSEQEHELAAIHYQQEDLAAVSNRLLEQLYENNRRLRLDVSRIRLPRALQILMSESPQGIILTTSHVRS</sequence>
<dbReference type="PANTHER" id="PTHR34217">
    <property type="entry name" value="METAL-DEPENDENT CARBOXYPEPTIDASE"/>
    <property type="match status" value="1"/>
</dbReference>
<dbReference type="Proteomes" id="UP000070457">
    <property type="component" value="Unassembled WGS sequence"/>
</dbReference>
<keyword evidence="1" id="KW-0378">Hydrolase</keyword>
<protein>
    <submittedName>
        <fullName evidence="1">Putative metalloprotease YpwA</fullName>
        <ecNumber evidence="1">3.4.24.-</ecNumber>
    </submittedName>
</protein>
<dbReference type="InterPro" id="IPR001333">
    <property type="entry name" value="Peptidase_M32_Taq"/>
</dbReference>
<dbReference type="Pfam" id="PF02074">
    <property type="entry name" value="Peptidase_M32"/>
    <property type="match status" value="1"/>
</dbReference>
<dbReference type="GO" id="GO:0004181">
    <property type="term" value="F:metallocarboxypeptidase activity"/>
    <property type="evidence" value="ECO:0007669"/>
    <property type="project" value="InterPro"/>
</dbReference>
<keyword evidence="1" id="KW-0645">Protease</keyword>
<evidence type="ECO:0000313" key="1">
    <source>
        <dbReference type="EMBL" id="KXK26470.1"/>
    </source>
</evidence>
<dbReference type="GO" id="GO:0006508">
    <property type="term" value="P:proteolysis"/>
    <property type="evidence" value="ECO:0007669"/>
    <property type="project" value="UniProtKB-KW"/>
</dbReference>
<keyword evidence="1" id="KW-0482">Metalloprotease</keyword>
<dbReference type="STRING" id="1617426.TR69_WS6001000474"/>
<dbReference type="PROSITE" id="PS52034">
    <property type="entry name" value="PEPTIDASE_M32"/>
    <property type="match status" value="1"/>
</dbReference>
<proteinExistence type="predicted"/>
<gene>
    <name evidence="1" type="primary">ypwA_2</name>
    <name evidence="1" type="ORF">TR69_WS6001000474</name>
</gene>
<dbReference type="SUPFAM" id="SSF55486">
    <property type="entry name" value="Metalloproteases ('zincins'), catalytic domain"/>
    <property type="match status" value="1"/>
</dbReference>
<dbReference type="EC" id="3.4.24.-" evidence="1"/>
<comment type="caution">
    <text evidence="1">The sequence shown here is derived from an EMBL/GenBank/DDBJ whole genome shotgun (WGS) entry which is preliminary data.</text>
</comment>
<organism evidence="1 2">
    <name type="scientific">candidate division WS6 bacterium OLB20</name>
    <dbReference type="NCBI Taxonomy" id="1617426"/>
    <lineage>
        <taxon>Bacteria</taxon>
        <taxon>Candidatus Dojkabacteria</taxon>
    </lineage>
</organism>
<evidence type="ECO:0000313" key="2">
    <source>
        <dbReference type="Proteomes" id="UP000070457"/>
    </source>
</evidence>
<dbReference type="EMBL" id="JYNZ01000003">
    <property type="protein sequence ID" value="KXK26470.1"/>
    <property type="molecule type" value="Genomic_DNA"/>
</dbReference>
<dbReference type="Gene3D" id="1.10.1370.30">
    <property type="match status" value="1"/>
</dbReference>
<dbReference type="PANTHER" id="PTHR34217:SF1">
    <property type="entry name" value="CARBOXYPEPTIDASE 1"/>
    <property type="match status" value="1"/>
</dbReference>
<name>A0A136LXT0_9BACT</name>
<accession>A0A136LXT0</accession>
<reference evidence="1 2" key="1">
    <citation type="submission" date="2015-02" db="EMBL/GenBank/DDBJ databases">
        <title>Improved understanding of the partial-nitritation anammox process through 23 genomes representing the majority of the microbial community.</title>
        <authorList>
            <person name="Speth D.R."/>
            <person name="In T Zandt M."/>
            <person name="Guerrero Cruz S."/>
            <person name="Jetten M.S."/>
            <person name="Dutilh B.E."/>
        </authorList>
    </citation>
    <scope>NUCLEOTIDE SEQUENCE [LARGE SCALE GENOMIC DNA]</scope>
    <source>
        <strain evidence="1">OLB20</strain>
    </source>
</reference>